<gene>
    <name evidence="2" type="ORF">Pmgp_00143</name>
</gene>
<dbReference type="Proteomes" id="UP000297597">
    <property type="component" value="Unassembled WGS sequence"/>
</dbReference>
<protein>
    <submittedName>
        <fullName evidence="2">Uncharacterized protein</fullName>
    </submittedName>
</protein>
<accession>A0A4Y7RYC6</accession>
<evidence type="ECO:0000313" key="3">
    <source>
        <dbReference type="Proteomes" id="UP000297597"/>
    </source>
</evidence>
<dbReference type="EMBL" id="QFFZ01000001">
    <property type="protein sequence ID" value="TEB13736.1"/>
    <property type="molecule type" value="Genomic_DNA"/>
</dbReference>
<sequence length="50" mass="5814">MYLALPFFTSDWRSNPALDQNIGMLLTIVILLAVSSILYLYFRSSRMRSK</sequence>
<keyword evidence="1" id="KW-1133">Transmembrane helix</keyword>
<keyword evidence="3" id="KW-1185">Reference proteome</keyword>
<organism evidence="2 3">
    <name type="scientific">Pelotomaculum propionicicum</name>
    <dbReference type="NCBI Taxonomy" id="258475"/>
    <lineage>
        <taxon>Bacteria</taxon>
        <taxon>Bacillati</taxon>
        <taxon>Bacillota</taxon>
        <taxon>Clostridia</taxon>
        <taxon>Eubacteriales</taxon>
        <taxon>Desulfotomaculaceae</taxon>
        <taxon>Pelotomaculum</taxon>
    </lineage>
</organism>
<dbReference type="RefSeq" id="WP_192902709.1">
    <property type="nucleotide sequence ID" value="NZ_QFFZ01000001.1"/>
</dbReference>
<keyword evidence="1" id="KW-0472">Membrane</keyword>
<feature type="transmembrane region" description="Helical" evidence="1">
    <location>
        <begin position="22"/>
        <end position="42"/>
    </location>
</feature>
<proteinExistence type="predicted"/>
<keyword evidence="1" id="KW-0812">Transmembrane</keyword>
<comment type="caution">
    <text evidence="2">The sequence shown here is derived from an EMBL/GenBank/DDBJ whole genome shotgun (WGS) entry which is preliminary data.</text>
</comment>
<dbReference type="AlphaFoldDB" id="A0A4Y7RYC6"/>
<name>A0A4Y7RYC6_9FIRM</name>
<reference evidence="2 3" key="1">
    <citation type="journal article" date="2018" name="Environ. Microbiol.">
        <title>Novel energy conservation strategies and behaviour of Pelotomaculum schinkii driving syntrophic propionate catabolism.</title>
        <authorList>
            <person name="Hidalgo-Ahumada C.A.P."/>
            <person name="Nobu M.K."/>
            <person name="Narihiro T."/>
            <person name="Tamaki H."/>
            <person name="Liu W.T."/>
            <person name="Kamagata Y."/>
            <person name="Stams A.J.M."/>
            <person name="Imachi H."/>
            <person name="Sousa D.Z."/>
        </authorList>
    </citation>
    <scope>NUCLEOTIDE SEQUENCE [LARGE SCALE GENOMIC DNA]</scope>
    <source>
        <strain evidence="2 3">MGP</strain>
    </source>
</reference>
<evidence type="ECO:0000256" key="1">
    <source>
        <dbReference type="SAM" id="Phobius"/>
    </source>
</evidence>
<evidence type="ECO:0000313" key="2">
    <source>
        <dbReference type="EMBL" id="TEB13736.1"/>
    </source>
</evidence>